<evidence type="ECO:0000256" key="2">
    <source>
        <dbReference type="ARBA" id="ARBA00022598"/>
    </source>
</evidence>
<dbReference type="RefSeq" id="XP_033568317.1">
    <property type="nucleotide sequence ID" value="XM_033728724.1"/>
</dbReference>
<sequence>MNLVNAIYTTFFTDRFHMDQYVILHVYTCRIARLEEIIFTRLAQGYTDSGFGVSHYIAERSNSSLMKPMALEKGDVLALYTPNCIDTPALHDFKAKPVVTQKSFLEKTRAAARKAGIADNRVILMGDKRDETQKFKHFRGMTRYRESKIDPKKDLAFLVYSSGTTGLPKGVMLSHENIVANTMMNQVGEGKDLSWKGGFNNGGDKILAFIPFFHIYLVVMTKFELDRFCQNVQTRKITYTYAVPPVILMLGKSPIIDKYDLSSLRILKSGRPPLKKGLTDALYKRLGIPIKQGYSLSETSPTTHMQHWEDWHVHIGSVGRLLPNQTAKYIHDFEIEVPFGETGELCIKGPNVFQGYLNNPASTTNAFTRDGYLRPATSGTRIKMPIYITDRVKELIKYKGFQVPPPSSKVSSSATTTSRTSLSLASMKRRARRKSPAPTSSLKEGKFVVHRIARKQNKSPALLLYKLLRLLHLRLRWVDT</sequence>
<name>A0A6A6XYM2_9PEZI</name>
<dbReference type="Pfam" id="PF00501">
    <property type="entry name" value="AMP-binding"/>
    <property type="match status" value="1"/>
</dbReference>
<feature type="domain" description="AMP-dependent synthetase/ligase" evidence="4">
    <location>
        <begin position="90"/>
        <end position="357"/>
    </location>
</feature>
<evidence type="ECO:0000313" key="6">
    <source>
        <dbReference type="Proteomes" id="UP000504636"/>
    </source>
</evidence>
<dbReference type="Proteomes" id="UP000504636">
    <property type="component" value="Unplaced"/>
</dbReference>
<dbReference type="InterPro" id="IPR000873">
    <property type="entry name" value="AMP-dep_synth/lig_dom"/>
</dbReference>
<dbReference type="AlphaFoldDB" id="A0A6A6XYM2"/>
<evidence type="ECO:0000256" key="1">
    <source>
        <dbReference type="ARBA" id="ARBA00006432"/>
    </source>
</evidence>
<evidence type="ECO:0000256" key="3">
    <source>
        <dbReference type="SAM" id="MobiDB-lite"/>
    </source>
</evidence>
<evidence type="ECO:0000313" key="7">
    <source>
        <dbReference type="RefSeq" id="XP_033568317.1"/>
    </source>
</evidence>
<comment type="similarity">
    <text evidence="1">Belongs to the ATP-dependent AMP-binding enzyme family.</text>
</comment>
<dbReference type="PANTHER" id="PTHR24096:SF149">
    <property type="entry name" value="AMP-BINDING DOMAIN-CONTAINING PROTEIN-RELATED"/>
    <property type="match status" value="1"/>
</dbReference>
<reference evidence="7" key="3">
    <citation type="submission" date="2025-04" db="UniProtKB">
        <authorList>
            <consortium name="RefSeq"/>
        </authorList>
    </citation>
    <scope>IDENTIFICATION</scope>
    <source>
        <strain evidence="7">CBS 304.34</strain>
    </source>
</reference>
<dbReference type="GeneID" id="54469617"/>
<evidence type="ECO:0000313" key="5">
    <source>
        <dbReference type="EMBL" id="KAF2801353.1"/>
    </source>
</evidence>
<gene>
    <name evidence="5 7" type="ORF">BDZ99DRAFT_577634</name>
</gene>
<feature type="region of interest" description="Disordered" evidence="3">
    <location>
        <begin position="404"/>
        <end position="442"/>
    </location>
</feature>
<keyword evidence="2" id="KW-0436">Ligase</keyword>
<dbReference type="GO" id="GO:0016405">
    <property type="term" value="F:CoA-ligase activity"/>
    <property type="evidence" value="ECO:0007669"/>
    <property type="project" value="TreeGrafter"/>
</dbReference>
<reference evidence="5 7" key="1">
    <citation type="journal article" date="2020" name="Stud. Mycol.">
        <title>101 Dothideomycetes genomes: a test case for predicting lifestyles and emergence of pathogens.</title>
        <authorList>
            <person name="Haridas S."/>
            <person name="Albert R."/>
            <person name="Binder M."/>
            <person name="Bloem J."/>
            <person name="Labutti K."/>
            <person name="Salamov A."/>
            <person name="Andreopoulos B."/>
            <person name="Baker S."/>
            <person name="Barry K."/>
            <person name="Bills G."/>
            <person name="Bluhm B."/>
            <person name="Cannon C."/>
            <person name="Castanera R."/>
            <person name="Culley D."/>
            <person name="Daum C."/>
            <person name="Ezra D."/>
            <person name="Gonzalez J."/>
            <person name="Henrissat B."/>
            <person name="Kuo A."/>
            <person name="Liang C."/>
            <person name="Lipzen A."/>
            <person name="Lutzoni F."/>
            <person name="Magnuson J."/>
            <person name="Mondo S."/>
            <person name="Nolan M."/>
            <person name="Ohm R."/>
            <person name="Pangilinan J."/>
            <person name="Park H.-J."/>
            <person name="Ramirez L."/>
            <person name="Alfaro M."/>
            <person name="Sun H."/>
            <person name="Tritt A."/>
            <person name="Yoshinaga Y."/>
            <person name="Zwiers L.-H."/>
            <person name="Turgeon B."/>
            <person name="Goodwin S."/>
            <person name="Spatafora J."/>
            <person name="Crous P."/>
            <person name="Grigoriev I."/>
        </authorList>
    </citation>
    <scope>NUCLEOTIDE SEQUENCE</scope>
    <source>
        <strain evidence="5 7">CBS 304.34</strain>
    </source>
</reference>
<reference evidence="7" key="2">
    <citation type="submission" date="2020-04" db="EMBL/GenBank/DDBJ databases">
        <authorList>
            <consortium name="NCBI Genome Project"/>
        </authorList>
    </citation>
    <scope>NUCLEOTIDE SEQUENCE</scope>
    <source>
        <strain evidence="7">CBS 304.34</strain>
    </source>
</reference>
<dbReference type="InterPro" id="IPR020845">
    <property type="entry name" value="AMP-binding_CS"/>
</dbReference>
<dbReference type="SUPFAM" id="SSF56801">
    <property type="entry name" value="Acetyl-CoA synthetase-like"/>
    <property type="match status" value="1"/>
</dbReference>
<organism evidence="5">
    <name type="scientific">Mytilinidion resinicola</name>
    <dbReference type="NCBI Taxonomy" id="574789"/>
    <lineage>
        <taxon>Eukaryota</taxon>
        <taxon>Fungi</taxon>
        <taxon>Dikarya</taxon>
        <taxon>Ascomycota</taxon>
        <taxon>Pezizomycotina</taxon>
        <taxon>Dothideomycetes</taxon>
        <taxon>Pleosporomycetidae</taxon>
        <taxon>Mytilinidiales</taxon>
        <taxon>Mytilinidiaceae</taxon>
        <taxon>Mytilinidion</taxon>
    </lineage>
</organism>
<protein>
    <submittedName>
        <fullName evidence="5 7">Acetyl-CoA synthetase-like protein</fullName>
    </submittedName>
</protein>
<accession>A0A6A6XYM2</accession>
<dbReference type="OrthoDB" id="6509636at2759"/>
<dbReference type="Gene3D" id="3.40.50.12780">
    <property type="entry name" value="N-terminal domain of ligase-like"/>
    <property type="match status" value="1"/>
</dbReference>
<dbReference type="InterPro" id="IPR042099">
    <property type="entry name" value="ANL_N_sf"/>
</dbReference>
<dbReference type="PANTHER" id="PTHR24096">
    <property type="entry name" value="LONG-CHAIN-FATTY-ACID--COA LIGASE"/>
    <property type="match status" value="1"/>
</dbReference>
<dbReference type="EMBL" id="MU003731">
    <property type="protein sequence ID" value="KAF2801353.1"/>
    <property type="molecule type" value="Genomic_DNA"/>
</dbReference>
<proteinExistence type="inferred from homology"/>
<evidence type="ECO:0000259" key="4">
    <source>
        <dbReference type="Pfam" id="PF00501"/>
    </source>
</evidence>
<feature type="compositionally biased region" description="Low complexity" evidence="3">
    <location>
        <begin position="408"/>
        <end position="426"/>
    </location>
</feature>
<dbReference type="PROSITE" id="PS00455">
    <property type="entry name" value="AMP_BINDING"/>
    <property type="match status" value="1"/>
</dbReference>
<keyword evidence="6" id="KW-1185">Reference proteome</keyword>